<dbReference type="SUPFAM" id="SSF158472">
    <property type="entry name" value="HAMP domain-like"/>
    <property type="match status" value="1"/>
</dbReference>
<dbReference type="InterPro" id="IPR004358">
    <property type="entry name" value="Sig_transdc_His_kin-like_C"/>
</dbReference>
<dbReference type="FunFam" id="1.10.287.130:FF:000001">
    <property type="entry name" value="Two-component sensor histidine kinase"/>
    <property type="match status" value="1"/>
</dbReference>
<protein>
    <recommendedName>
        <fullName evidence="3">histidine kinase</fullName>
        <ecNumber evidence="3">2.7.13.3</ecNumber>
    </recommendedName>
</protein>
<evidence type="ECO:0000256" key="7">
    <source>
        <dbReference type="ARBA" id="ARBA00022692"/>
    </source>
</evidence>
<dbReference type="GO" id="GO:0005524">
    <property type="term" value="F:ATP binding"/>
    <property type="evidence" value="ECO:0007669"/>
    <property type="project" value="UniProtKB-KW"/>
</dbReference>
<feature type="domain" description="Histidine kinase" evidence="15">
    <location>
        <begin position="247"/>
        <end position="457"/>
    </location>
</feature>
<evidence type="ECO:0000256" key="4">
    <source>
        <dbReference type="ARBA" id="ARBA00022475"/>
    </source>
</evidence>
<keyword evidence="6" id="KW-0808">Transferase</keyword>
<dbReference type="InterPro" id="IPR003660">
    <property type="entry name" value="HAMP_dom"/>
</dbReference>
<keyword evidence="8" id="KW-0547">Nucleotide-binding</keyword>
<dbReference type="PROSITE" id="PS50109">
    <property type="entry name" value="HIS_KIN"/>
    <property type="match status" value="1"/>
</dbReference>
<feature type="domain" description="HAMP" evidence="16">
    <location>
        <begin position="187"/>
        <end position="239"/>
    </location>
</feature>
<evidence type="ECO:0000313" key="17">
    <source>
        <dbReference type="EMBL" id="TYS43182.1"/>
    </source>
</evidence>
<sequence length="457" mass="50130">MKNGIRKRLAGSYLVMIIITVALFEAVILSALRLYYMGGVKQALRDQGSMFSVYYEQYFQTRPLKDSADQLLQQYNFLLDAKVQIVGKDGALLSGSSLPEGESLKGFQDIESALSGTTGYWTGTEAGEKLLSVARPILVSGEPVGAIRLTTSLEQLNEVFLQNASALIMIGLAVILIAGTISYFLANTIIKPVSRITEAAELMASGKFSVRIKKERDDEVGLLADTLNYMAEEAEKHEKLKNEFIASVSHELRTPLTSVKGWALTLRSMTDEKVFTEGLNIITDESERLSHLLGELLDLSSLSSGKAGFVFERILLQKMVQQTVNQLRPRANRQNILLSSEITEEPLFLNADRDRLKQVLLNVLDNSLKFTPAEGTISVALKRKEKEAVIIVSDTGAGIPSDELEAVKEKFYKGKIHGAGTGLGLAICQEIIAAHQGQFELASERGKGTAAYIRLPL</sequence>
<dbReference type="SUPFAM" id="SSF47384">
    <property type="entry name" value="Homodimeric domain of signal transducing histidine kinase"/>
    <property type="match status" value="1"/>
</dbReference>
<evidence type="ECO:0000256" key="14">
    <source>
        <dbReference type="SAM" id="Phobius"/>
    </source>
</evidence>
<dbReference type="InterPro" id="IPR036890">
    <property type="entry name" value="HATPase_C_sf"/>
</dbReference>
<evidence type="ECO:0000259" key="16">
    <source>
        <dbReference type="PROSITE" id="PS50885"/>
    </source>
</evidence>
<dbReference type="Pfam" id="PF02518">
    <property type="entry name" value="HATPase_c"/>
    <property type="match status" value="1"/>
</dbReference>
<keyword evidence="7 14" id="KW-0812">Transmembrane</keyword>
<dbReference type="SMART" id="SM00304">
    <property type="entry name" value="HAMP"/>
    <property type="match status" value="1"/>
</dbReference>
<dbReference type="SMART" id="SM00387">
    <property type="entry name" value="HATPase_c"/>
    <property type="match status" value="1"/>
</dbReference>
<dbReference type="AlphaFoldDB" id="A0A5D4R0Q1"/>
<dbReference type="SMART" id="SM00388">
    <property type="entry name" value="HisKA"/>
    <property type="match status" value="1"/>
</dbReference>
<evidence type="ECO:0000256" key="3">
    <source>
        <dbReference type="ARBA" id="ARBA00012438"/>
    </source>
</evidence>
<proteinExistence type="predicted"/>
<feature type="transmembrane region" description="Helical" evidence="14">
    <location>
        <begin position="12"/>
        <end position="36"/>
    </location>
</feature>
<evidence type="ECO:0000313" key="18">
    <source>
        <dbReference type="Proteomes" id="UP000322139"/>
    </source>
</evidence>
<evidence type="ECO:0000256" key="9">
    <source>
        <dbReference type="ARBA" id="ARBA00022777"/>
    </source>
</evidence>
<dbReference type="EC" id="2.7.13.3" evidence="3"/>
<evidence type="ECO:0000256" key="8">
    <source>
        <dbReference type="ARBA" id="ARBA00022741"/>
    </source>
</evidence>
<comment type="subcellular location">
    <subcellularLocation>
        <location evidence="2">Cell membrane</location>
        <topology evidence="2">Multi-pass membrane protein</topology>
    </subcellularLocation>
</comment>
<evidence type="ECO:0000256" key="12">
    <source>
        <dbReference type="ARBA" id="ARBA00023012"/>
    </source>
</evidence>
<keyword evidence="9 17" id="KW-0418">Kinase</keyword>
<keyword evidence="5" id="KW-0597">Phosphoprotein</keyword>
<keyword evidence="4" id="KW-1003">Cell membrane</keyword>
<dbReference type="CDD" id="cd06225">
    <property type="entry name" value="HAMP"/>
    <property type="match status" value="1"/>
</dbReference>
<dbReference type="GO" id="GO:0000155">
    <property type="term" value="F:phosphorelay sensor kinase activity"/>
    <property type="evidence" value="ECO:0007669"/>
    <property type="project" value="InterPro"/>
</dbReference>
<dbReference type="Pfam" id="PF00672">
    <property type="entry name" value="HAMP"/>
    <property type="match status" value="1"/>
</dbReference>
<evidence type="ECO:0000256" key="10">
    <source>
        <dbReference type="ARBA" id="ARBA00022840"/>
    </source>
</evidence>
<dbReference type="InterPro" id="IPR003661">
    <property type="entry name" value="HisK_dim/P_dom"/>
</dbReference>
<dbReference type="SUPFAM" id="SSF55874">
    <property type="entry name" value="ATPase domain of HSP90 chaperone/DNA topoisomerase II/histidine kinase"/>
    <property type="match status" value="1"/>
</dbReference>
<evidence type="ECO:0000256" key="2">
    <source>
        <dbReference type="ARBA" id="ARBA00004651"/>
    </source>
</evidence>
<dbReference type="InterPro" id="IPR005467">
    <property type="entry name" value="His_kinase_dom"/>
</dbReference>
<feature type="transmembrane region" description="Helical" evidence="14">
    <location>
        <begin position="166"/>
        <end position="186"/>
    </location>
</feature>
<evidence type="ECO:0000256" key="13">
    <source>
        <dbReference type="ARBA" id="ARBA00023136"/>
    </source>
</evidence>
<dbReference type="Gene3D" id="6.10.340.10">
    <property type="match status" value="1"/>
</dbReference>
<dbReference type="Gene3D" id="1.10.287.130">
    <property type="match status" value="1"/>
</dbReference>
<keyword evidence="11 14" id="KW-1133">Transmembrane helix</keyword>
<accession>A0A5D4R0Q1</accession>
<evidence type="ECO:0000259" key="15">
    <source>
        <dbReference type="PROSITE" id="PS50109"/>
    </source>
</evidence>
<dbReference type="PANTHER" id="PTHR45528">
    <property type="entry name" value="SENSOR HISTIDINE KINASE CPXA"/>
    <property type="match status" value="1"/>
</dbReference>
<dbReference type="InterPro" id="IPR003594">
    <property type="entry name" value="HATPase_dom"/>
</dbReference>
<organism evidence="17 18">
    <name type="scientific">Bacillus infantis</name>
    <dbReference type="NCBI Taxonomy" id="324767"/>
    <lineage>
        <taxon>Bacteria</taxon>
        <taxon>Bacillati</taxon>
        <taxon>Bacillota</taxon>
        <taxon>Bacilli</taxon>
        <taxon>Bacillales</taxon>
        <taxon>Bacillaceae</taxon>
        <taxon>Bacillus</taxon>
    </lineage>
</organism>
<keyword evidence="10" id="KW-0067">ATP-binding</keyword>
<dbReference type="CDD" id="cd00082">
    <property type="entry name" value="HisKA"/>
    <property type="match status" value="1"/>
</dbReference>
<dbReference type="FunFam" id="3.30.565.10:FF:000006">
    <property type="entry name" value="Sensor histidine kinase WalK"/>
    <property type="match status" value="1"/>
</dbReference>
<keyword evidence="13 14" id="KW-0472">Membrane</keyword>
<evidence type="ECO:0000256" key="1">
    <source>
        <dbReference type="ARBA" id="ARBA00000085"/>
    </source>
</evidence>
<evidence type="ECO:0000256" key="11">
    <source>
        <dbReference type="ARBA" id="ARBA00022989"/>
    </source>
</evidence>
<gene>
    <name evidence="17" type="ORF">FZD51_22115</name>
</gene>
<dbReference type="PRINTS" id="PR00344">
    <property type="entry name" value="BCTRLSENSOR"/>
</dbReference>
<dbReference type="RefSeq" id="WP_148976729.1">
    <property type="nucleotide sequence ID" value="NZ_JBNIKT010000011.1"/>
</dbReference>
<dbReference type="InterPro" id="IPR050398">
    <property type="entry name" value="HssS/ArlS-like"/>
</dbReference>
<dbReference type="EMBL" id="VTER01000014">
    <property type="protein sequence ID" value="TYS43182.1"/>
    <property type="molecule type" value="Genomic_DNA"/>
</dbReference>
<dbReference type="Pfam" id="PF00512">
    <property type="entry name" value="HisKA"/>
    <property type="match status" value="1"/>
</dbReference>
<name>A0A5D4R0Q1_9BACI</name>
<keyword evidence="12" id="KW-0902">Two-component regulatory system</keyword>
<evidence type="ECO:0000256" key="5">
    <source>
        <dbReference type="ARBA" id="ARBA00022553"/>
    </source>
</evidence>
<dbReference type="PROSITE" id="PS50885">
    <property type="entry name" value="HAMP"/>
    <property type="match status" value="1"/>
</dbReference>
<evidence type="ECO:0000256" key="6">
    <source>
        <dbReference type="ARBA" id="ARBA00022679"/>
    </source>
</evidence>
<reference evidence="17 18" key="1">
    <citation type="submission" date="2019-08" db="EMBL/GenBank/DDBJ databases">
        <title>Bacillus genomes from the desert of Cuatro Cienegas, Coahuila.</title>
        <authorList>
            <person name="Olmedo-Alvarez G."/>
        </authorList>
    </citation>
    <scope>NUCLEOTIDE SEQUENCE [LARGE SCALE GENOMIC DNA]</scope>
    <source>
        <strain evidence="17 18">CH446_14T</strain>
    </source>
</reference>
<dbReference type="GO" id="GO:0005886">
    <property type="term" value="C:plasma membrane"/>
    <property type="evidence" value="ECO:0007669"/>
    <property type="project" value="UniProtKB-SubCell"/>
</dbReference>
<dbReference type="Proteomes" id="UP000322139">
    <property type="component" value="Unassembled WGS sequence"/>
</dbReference>
<comment type="caution">
    <text evidence="17">The sequence shown here is derived from an EMBL/GenBank/DDBJ whole genome shotgun (WGS) entry which is preliminary data.</text>
</comment>
<dbReference type="InterPro" id="IPR036097">
    <property type="entry name" value="HisK_dim/P_sf"/>
</dbReference>
<dbReference type="PANTHER" id="PTHR45528:SF1">
    <property type="entry name" value="SENSOR HISTIDINE KINASE CPXA"/>
    <property type="match status" value="1"/>
</dbReference>
<comment type="catalytic activity">
    <reaction evidence="1">
        <text>ATP + protein L-histidine = ADP + protein N-phospho-L-histidine.</text>
        <dbReference type="EC" id="2.7.13.3"/>
    </reaction>
</comment>
<dbReference type="Gene3D" id="3.30.565.10">
    <property type="entry name" value="Histidine kinase-like ATPase, C-terminal domain"/>
    <property type="match status" value="1"/>
</dbReference>